<evidence type="ECO:0000259" key="14">
    <source>
        <dbReference type="Pfam" id="PF08264"/>
    </source>
</evidence>
<evidence type="ECO:0000313" key="17">
    <source>
        <dbReference type="Proteomes" id="UP000196531"/>
    </source>
</evidence>
<evidence type="ECO:0000256" key="9">
    <source>
        <dbReference type="ARBA" id="ARBA00023146"/>
    </source>
</evidence>
<comment type="domain">
    <text evidence="12">The C-terminal coiled-coil domain is crucial for aminoacylation activity.</text>
</comment>
<dbReference type="FunFam" id="1.10.287.380:FF:000001">
    <property type="entry name" value="Valine--tRNA ligase"/>
    <property type="match status" value="1"/>
</dbReference>
<dbReference type="GO" id="GO:0005524">
    <property type="term" value="F:ATP binding"/>
    <property type="evidence" value="ECO:0007669"/>
    <property type="project" value="UniProtKB-UniRule"/>
</dbReference>
<evidence type="ECO:0000313" key="16">
    <source>
        <dbReference type="EMBL" id="OUR98940.1"/>
    </source>
</evidence>
<feature type="domain" description="Valyl-tRNA synthetase tRNA-binding arm" evidence="15">
    <location>
        <begin position="822"/>
        <end position="886"/>
    </location>
</feature>
<gene>
    <name evidence="12" type="primary">valS</name>
    <name evidence="16" type="ORF">A9Q84_05880</name>
</gene>
<dbReference type="EMBL" id="MAAO01000004">
    <property type="protein sequence ID" value="OUR98940.1"/>
    <property type="molecule type" value="Genomic_DNA"/>
</dbReference>
<dbReference type="NCBIfam" id="NF004349">
    <property type="entry name" value="PRK05729.1"/>
    <property type="match status" value="1"/>
</dbReference>
<evidence type="ECO:0000256" key="6">
    <source>
        <dbReference type="ARBA" id="ARBA00022840"/>
    </source>
</evidence>
<evidence type="ECO:0000256" key="11">
    <source>
        <dbReference type="ARBA" id="ARBA00060830"/>
    </source>
</evidence>
<dbReference type="InterPro" id="IPR037118">
    <property type="entry name" value="Val-tRNA_synth_C_sf"/>
</dbReference>
<feature type="binding site" evidence="12">
    <location>
        <position position="537"/>
    </location>
    <ligand>
        <name>ATP</name>
        <dbReference type="ChEBI" id="CHEBI:30616"/>
    </ligand>
</feature>
<feature type="coiled-coil region" evidence="12">
    <location>
        <begin position="820"/>
        <end position="882"/>
    </location>
</feature>
<sequence>MTTTDLNNISTTYSPNDVEAKWYKTWEDGKYFKPKPGKTGESYCIIMPPPNVTGILHAGHALDVTTQDTLIRWKRMKGYETLWLPGMDHAGIATQSVVEKKVQKEEGKTRNDYTREEFLEKIWKWKEEYGGIIAKQQRVMGASPDWDYSMFTMDPEANEAVRKVFVQLYNEGLIYQSDYIINWDPVLQSAISDAEVEHQEVQGAFYHLTYKVKDSDVLLEIATTRPETLLGDTAVAVNPNDERFAHLIGKKAIVPICNREIPIIGDEHVDIEVGTGCLKVTPGHDFNDFEIGRRHNLEIINIINKDGTLNDLGLEFKGMACKTARNHIVEKLKDLGQFVKQEDHVHSVGHGDRSKAIIEPMVSKQWFLDVQDMAGVAVDGVEKGETTFYPKQWENTYFSWLKEPRNWCISRQLWWGHQIPVFYCGDCDHNWASEIDETKCAKCSSENIKQDPDVLDTWFSSGLWPMTTLGWPNKERMEERGYDKFFPTTCLVTGFDIIFFWVARMMMMTHKISGKKPFKDIYIHALVRDKQGRKMSKSLNNGIDPLDMVEQYGADAFRFTLAAGSGYNRGLNLDPERIGGYRNFINKIWNAFRFISPFLANAKAELPKDLDQQEKWIISELNSVTKEMNSSMEEYRYDDSCSAIYSFVYDKFCSWFIELSKNILHGDDKAAMERRASVLKYCYKDIVALLHPFTPFITEELWGYLKEEDDKLLIVHDYPEFNEELDYAKDQDFMNKFIEVITSIRNLRSSLNIKPKEEVNVSLFSDQEDLVEFFKASKHGFADLAKVKDLKVLPKSAQRPEKAVMKAMTHTEAFLILDGAIDLTEQIQKLEKDLGKTNKEIEKLDKKLSNEKFISNAKPEVIDKVKSEHAELSEKVKSINESLKNFKS</sequence>
<dbReference type="InterPro" id="IPR002303">
    <property type="entry name" value="Valyl-tRNA_ligase"/>
</dbReference>
<dbReference type="AlphaFoldDB" id="A0A1Y5FB62"/>
<keyword evidence="4 12" id="KW-0436">Ligase</keyword>
<keyword evidence="6 12" id="KW-0067">ATP-binding</keyword>
<evidence type="ECO:0000256" key="2">
    <source>
        <dbReference type="ARBA" id="ARBA00011245"/>
    </source>
</evidence>
<dbReference type="Pfam" id="PF10458">
    <property type="entry name" value="Val_tRNA-synt_C"/>
    <property type="match status" value="1"/>
</dbReference>
<organism evidence="16 17">
    <name type="scientific">Halobacteriovorax marinus</name>
    <dbReference type="NCBI Taxonomy" id="97084"/>
    <lineage>
        <taxon>Bacteria</taxon>
        <taxon>Pseudomonadati</taxon>
        <taxon>Bdellovibrionota</taxon>
        <taxon>Bacteriovoracia</taxon>
        <taxon>Bacteriovoracales</taxon>
        <taxon>Halobacteriovoraceae</taxon>
        <taxon>Halobacteriovorax</taxon>
    </lineage>
</organism>
<dbReference type="NCBIfam" id="TIGR00422">
    <property type="entry name" value="valS"/>
    <property type="match status" value="1"/>
</dbReference>
<protein>
    <recommendedName>
        <fullName evidence="12">Valine--tRNA ligase</fullName>
        <ecNumber evidence="12">6.1.1.9</ecNumber>
    </recommendedName>
    <alternativeName>
        <fullName evidence="12">Valyl-tRNA synthetase</fullName>
        <shortName evidence="12">ValRS</shortName>
    </alternativeName>
</protein>
<dbReference type="FunFam" id="3.90.740.10:FF:000010">
    <property type="entry name" value="Valine--tRNA ligase"/>
    <property type="match status" value="1"/>
</dbReference>
<dbReference type="InterPro" id="IPR009008">
    <property type="entry name" value="Val/Leu/Ile-tRNA-synth_edit"/>
</dbReference>
<reference evidence="17" key="1">
    <citation type="journal article" date="2017" name="Proc. Natl. Acad. Sci. U.S.A.">
        <title>Simulation of Deepwater Horizon oil plume reveals substrate specialization within a complex community of hydrocarbon-degraders.</title>
        <authorList>
            <person name="Hu P."/>
            <person name="Dubinsky E.A."/>
            <person name="Probst A.J."/>
            <person name="Wang J."/>
            <person name="Sieber C.M.K."/>
            <person name="Tom L.M."/>
            <person name="Gardinali P."/>
            <person name="Banfield J.F."/>
            <person name="Atlas R.M."/>
            <person name="Andersen G.L."/>
        </authorList>
    </citation>
    <scope>NUCLEOTIDE SEQUENCE [LARGE SCALE GENOMIC DNA]</scope>
</reference>
<dbReference type="PANTHER" id="PTHR11946:SF93">
    <property type="entry name" value="VALINE--TRNA LIGASE, CHLOROPLASTIC_MITOCHONDRIAL 2"/>
    <property type="match status" value="1"/>
</dbReference>
<comment type="caution">
    <text evidence="16">The sequence shown here is derived from an EMBL/GenBank/DDBJ whole genome shotgun (WGS) entry which is preliminary data.</text>
</comment>
<evidence type="ECO:0000259" key="15">
    <source>
        <dbReference type="Pfam" id="PF10458"/>
    </source>
</evidence>
<dbReference type="SUPFAM" id="SSF47323">
    <property type="entry name" value="Anticodon-binding domain of a subclass of class I aminoacyl-tRNA synthetases"/>
    <property type="match status" value="1"/>
</dbReference>
<dbReference type="InterPro" id="IPR033705">
    <property type="entry name" value="Anticodon_Ia_Val"/>
</dbReference>
<dbReference type="GO" id="GO:0004832">
    <property type="term" value="F:valine-tRNA ligase activity"/>
    <property type="evidence" value="ECO:0007669"/>
    <property type="project" value="UniProtKB-UniRule"/>
</dbReference>
<comment type="subcellular location">
    <subcellularLocation>
        <location evidence="1 12">Cytoplasm</location>
    </subcellularLocation>
</comment>
<evidence type="ECO:0000256" key="3">
    <source>
        <dbReference type="ARBA" id="ARBA00022490"/>
    </source>
</evidence>
<dbReference type="Pfam" id="PF08264">
    <property type="entry name" value="Anticodon_1"/>
    <property type="match status" value="1"/>
</dbReference>
<dbReference type="SUPFAM" id="SSF52374">
    <property type="entry name" value="Nucleotidylyl transferase"/>
    <property type="match status" value="1"/>
</dbReference>
<dbReference type="PANTHER" id="PTHR11946">
    <property type="entry name" value="VALYL-TRNA SYNTHETASES"/>
    <property type="match status" value="1"/>
</dbReference>
<dbReference type="Proteomes" id="UP000196531">
    <property type="component" value="Unassembled WGS sequence"/>
</dbReference>
<dbReference type="SUPFAM" id="SSF46589">
    <property type="entry name" value="tRNA-binding arm"/>
    <property type="match status" value="1"/>
</dbReference>
<comment type="domain">
    <text evidence="12">ValRS has two distinct active sites: one for aminoacylation and one for editing. The misactivated threonine is translocated from the active site to the editing site.</text>
</comment>
<evidence type="ECO:0000256" key="12">
    <source>
        <dbReference type="HAMAP-Rule" id="MF_02004"/>
    </source>
</evidence>
<comment type="function">
    <text evidence="12">Catalyzes the attachment of valine to tRNA(Val). As ValRS can inadvertently accommodate and process structurally similar amino acids such as threonine, to avoid such errors, it has a 'posttransfer' editing activity that hydrolyzes mischarged Thr-tRNA(Val) in a tRNA-dependent manner.</text>
</comment>
<dbReference type="GO" id="GO:0006438">
    <property type="term" value="P:valyl-tRNA aminoacylation"/>
    <property type="evidence" value="ECO:0007669"/>
    <property type="project" value="UniProtKB-UniRule"/>
</dbReference>
<dbReference type="Gene3D" id="3.40.50.620">
    <property type="entry name" value="HUPs"/>
    <property type="match status" value="3"/>
</dbReference>
<evidence type="ECO:0000256" key="7">
    <source>
        <dbReference type="ARBA" id="ARBA00022917"/>
    </source>
</evidence>
<dbReference type="InterPro" id="IPR002300">
    <property type="entry name" value="aa-tRNA-synth_Ia"/>
</dbReference>
<dbReference type="HAMAP" id="MF_02004">
    <property type="entry name" value="Val_tRNA_synth_type1"/>
    <property type="match status" value="1"/>
</dbReference>
<dbReference type="EC" id="6.1.1.9" evidence="12"/>
<dbReference type="Gene3D" id="1.10.730.10">
    <property type="entry name" value="Isoleucyl-tRNA Synthetase, Domain 1"/>
    <property type="match status" value="1"/>
</dbReference>
<dbReference type="InterPro" id="IPR001412">
    <property type="entry name" value="aa-tRNA-synth_I_CS"/>
</dbReference>
<dbReference type="SUPFAM" id="SSF50677">
    <property type="entry name" value="ValRS/IleRS/LeuRS editing domain"/>
    <property type="match status" value="1"/>
</dbReference>
<evidence type="ECO:0000256" key="8">
    <source>
        <dbReference type="ARBA" id="ARBA00023054"/>
    </source>
</evidence>
<proteinExistence type="inferred from homology"/>
<dbReference type="InterPro" id="IPR019499">
    <property type="entry name" value="Val-tRNA_synth_tRNA-bd"/>
</dbReference>
<keyword evidence="7 12" id="KW-0648">Protein biosynthesis</keyword>
<comment type="subunit">
    <text evidence="2 12">Monomer.</text>
</comment>
<accession>A0A1Y5FB62</accession>
<dbReference type="GO" id="GO:0005829">
    <property type="term" value="C:cytosol"/>
    <property type="evidence" value="ECO:0007669"/>
    <property type="project" value="TreeGrafter"/>
</dbReference>
<dbReference type="InterPro" id="IPR009080">
    <property type="entry name" value="tRNAsynth_Ia_anticodon-bd"/>
</dbReference>
<evidence type="ECO:0000256" key="10">
    <source>
        <dbReference type="ARBA" id="ARBA00047552"/>
    </source>
</evidence>
<dbReference type="PRINTS" id="PR00986">
    <property type="entry name" value="TRNASYNTHVAL"/>
</dbReference>
<evidence type="ECO:0000256" key="5">
    <source>
        <dbReference type="ARBA" id="ARBA00022741"/>
    </source>
</evidence>
<dbReference type="InterPro" id="IPR013155">
    <property type="entry name" value="M/V/L/I-tRNA-synth_anticd-bd"/>
</dbReference>
<evidence type="ECO:0000256" key="1">
    <source>
        <dbReference type="ARBA" id="ARBA00004496"/>
    </source>
</evidence>
<dbReference type="FunFam" id="3.40.50.620:FF:000032">
    <property type="entry name" value="Valine--tRNA ligase"/>
    <property type="match status" value="1"/>
</dbReference>
<dbReference type="CDD" id="cd07962">
    <property type="entry name" value="Anticodon_Ia_Val"/>
    <property type="match status" value="1"/>
</dbReference>
<feature type="short sequence motif" description="'KMSKS' region" evidence="12">
    <location>
        <begin position="534"/>
        <end position="538"/>
    </location>
</feature>
<dbReference type="InterPro" id="IPR010978">
    <property type="entry name" value="tRNA-bd_arm"/>
</dbReference>
<keyword evidence="5 12" id="KW-0547">Nucleotide-binding</keyword>
<dbReference type="Gene3D" id="1.10.287.380">
    <property type="entry name" value="Valyl-tRNA synthetase, C-terminal domain"/>
    <property type="match status" value="1"/>
</dbReference>
<dbReference type="GO" id="GO:0002161">
    <property type="term" value="F:aminoacyl-tRNA deacylase activity"/>
    <property type="evidence" value="ECO:0007669"/>
    <property type="project" value="InterPro"/>
</dbReference>
<dbReference type="PROSITE" id="PS00178">
    <property type="entry name" value="AA_TRNA_LIGASE_I"/>
    <property type="match status" value="1"/>
</dbReference>
<comment type="catalytic activity">
    <reaction evidence="10 12">
        <text>tRNA(Val) + L-valine + ATP = L-valyl-tRNA(Val) + AMP + diphosphate</text>
        <dbReference type="Rhea" id="RHEA:10704"/>
        <dbReference type="Rhea" id="RHEA-COMP:9672"/>
        <dbReference type="Rhea" id="RHEA-COMP:9708"/>
        <dbReference type="ChEBI" id="CHEBI:30616"/>
        <dbReference type="ChEBI" id="CHEBI:33019"/>
        <dbReference type="ChEBI" id="CHEBI:57762"/>
        <dbReference type="ChEBI" id="CHEBI:78442"/>
        <dbReference type="ChEBI" id="CHEBI:78537"/>
        <dbReference type="ChEBI" id="CHEBI:456215"/>
        <dbReference type="EC" id="6.1.1.9"/>
    </reaction>
</comment>
<keyword evidence="3 12" id="KW-0963">Cytoplasm</keyword>
<evidence type="ECO:0000259" key="13">
    <source>
        <dbReference type="Pfam" id="PF00133"/>
    </source>
</evidence>
<comment type="caution">
    <text evidence="12">Lacks conserved residue(s) required for the propagation of feature annotation.</text>
</comment>
<keyword evidence="9 12" id="KW-0030">Aminoacyl-tRNA synthetase</keyword>
<feature type="domain" description="Aminoacyl-tRNA synthetase class Ia" evidence="13">
    <location>
        <begin position="21"/>
        <end position="573"/>
    </location>
</feature>
<dbReference type="InterPro" id="IPR014729">
    <property type="entry name" value="Rossmann-like_a/b/a_fold"/>
</dbReference>
<dbReference type="CDD" id="cd00817">
    <property type="entry name" value="ValRS_core"/>
    <property type="match status" value="1"/>
</dbReference>
<dbReference type="Pfam" id="PF00133">
    <property type="entry name" value="tRNA-synt_1"/>
    <property type="match status" value="1"/>
</dbReference>
<comment type="similarity">
    <text evidence="11 12">Belongs to the class-I aminoacyl-tRNA synthetase family. ValS type 1 subfamily.</text>
</comment>
<name>A0A1Y5FB62_9BACT</name>
<keyword evidence="8 12" id="KW-0175">Coiled coil</keyword>
<dbReference type="Gene3D" id="3.90.740.10">
    <property type="entry name" value="Valyl/Leucyl/Isoleucyl-tRNA synthetase, editing domain"/>
    <property type="match status" value="1"/>
</dbReference>
<feature type="domain" description="Methionyl/Valyl/Leucyl/Isoleucyl-tRNA synthetase anticodon-binding" evidence="14">
    <location>
        <begin position="614"/>
        <end position="761"/>
    </location>
</feature>
<evidence type="ECO:0000256" key="4">
    <source>
        <dbReference type="ARBA" id="ARBA00022598"/>
    </source>
</evidence>